<keyword evidence="1" id="KW-0472">Membrane</keyword>
<evidence type="ECO:0000313" key="2">
    <source>
        <dbReference type="EMBL" id="QXH35474.1"/>
    </source>
</evidence>
<feature type="transmembrane region" description="Helical" evidence="1">
    <location>
        <begin position="12"/>
        <end position="32"/>
    </location>
</feature>
<keyword evidence="1" id="KW-1133">Transmembrane helix</keyword>
<sequence>MSHRSQSTRRIFAWPLAVALLSAVGLFAALLGDGLWDSLSWLGLGASALLGLSGFWPRRQR</sequence>
<gene>
    <name evidence="2" type="ORF">KSS95_01205</name>
</gene>
<name>A0ABX8M8Z0_9PSED</name>
<dbReference type="Proteomes" id="UP001047646">
    <property type="component" value="Chromosome"/>
</dbReference>
<organism evidence="2 3">
    <name type="scientific">Pseudomonas muyukensis</name>
    <dbReference type="NCBI Taxonomy" id="2842357"/>
    <lineage>
        <taxon>Bacteria</taxon>
        <taxon>Pseudomonadati</taxon>
        <taxon>Pseudomonadota</taxon>
        <taxon>Gammaproteobacteria</taxon>
        <taxon>Pseudomonadales</taxon>
        <taxon>Pseudomonadaceae</taxon>
        <taxon>Pseudomonas</taxon>
    </lineage>
</organism>
<evidence type="ECO:0008006" key="4">
    <source>
        <dbReference type="Google" id="ProtNLM"/>
    </source>
</evidence>
<evidence type="ECO:0000256" key="1">
    <source>
        <dbReference type="SAM" id="Phobius"/>
    </source>
</evidence>
<accession>A0ABX8M8Z0</accession>
<dbReference type="RefSeq" id="WP_217850877.1">
    <property type="nucleotide sequence ID" value="NZ_CP077073.1"/>
</dbReference>
<keyword evidence="1" id="KW-0812">Transmembrane</keyword>
<reference evidence="2" key="1">
    <citation type="journal article" date="2021" name="Microorganisms">
        <title>The Ever-Expanding Pseudomonas Genus: Description of 43 New Species and Partition of the Pseudomonas putida Group.</title>
        <authorList>
            <person name="Girard L."/>
            <person name="Lood C."/>
            <person name="Hofte M."/>
            <person name="Vandamme P."/>
            <person name="Rokni-Zadeh H."/>
            <person name="van Noort V."/>
            <person name="Lavigne R."/>
            <person name="De Mot R."/>
        </authorList>
    </citation>
    <scope>NUCLEOTIDE SEQUENCE</scope>
    <source>
        <strain evidence="2">COW39</strain>
    </source>
</reference>
<proteinExistence type="predicted"/>
<feature type="transmembrane region" description="Helical" evidence="1">
    <location>
        <begin position="38"/>
        <end position="56"/>
    </location>
</feature>
<keyword evidence="3" id="KW-1185">Reference proteome</keyword>
<protein>
    <recommendedName>
        <fullName evidence="4">DUF4175 domain-containing protein</fullName>
    </recommendedName>
</protein>
<evidence type="ECO:0000313" key="3">
    <source>
        <dbReference type="Proteomes" id="UP001047646"/>
    </source>
</evidence>
<dbReference type="EMBL" id="CP077073">
    <property type="protein sequence ID" value="QXH35474.1"/>
    <property type="molecule type" value="Genomic_DNA"/>
</dbReference>